<dbReference type="SUPFAM" id="SSF56801">
    <property type="entry name" value="Acetyl-CoA synthetase-like"/>
    <property type="match status" value="1"/>
</dbReference>
<sequence length="303" mass="34356">MARLGLLGIGCTGSQTGRNRSVEHGKFQNIPQARPMYWKEIKKESRENPTPLAGPENLAYIIYTSGTTGKPKGVLIEHRSVVNLLEALREKIYQDAHDSLQVALNGPFVFDTSVKQIIQMLDGHTLHLLSPKIRFETERLFQYLREYKVNVIDCTPSQLAVWIQAGFLELEERPNYVLVGGEAICPDMWRQLHNDEKTVFYNLYGPTECTVDATVCCIREKRLPSIGYPIANTQVFVLDEKLRIVPFGATGELYIGGAGLARGYLNDPKLTNERFVPHPYSNKPGDRFGKISGRWVTRVYRKK</sequence>
<evidence type="ECO:0000313" key="3">
    <source>
        <dbReference type="Proteomes" id="UP000641910"/>
    </source>
</evidence>
<accession>A0ABS0QEV5</accession>
<comment type="caution">
    <text evidence="2">The sequence shown here is derived from an EMBL/GenBank/DDBJ whole genome shotgun (WGS) entry which is preliminary data.</text>
</comment>
<reference evidence="2 3" key="1">
    <citation type="submission" date="2020-12" db="EMBL/GenBank/DDBJ databases">
        <title>WGS of Thermoactinomyces spp.</title>
        <authorList>
            <person name="Cheng K."/>
        </authorList>
    </citation>
    <scope>NUCLEOTIDE SEQUENCE [LARGE SCALE GENOMIC DNA]</scope>
    <source>
        <strain evidence="3">CICC 10650\ACCC 41061</strain>
    </source>
</reference>
<evidence type="ECO:0000259" key="1">
    <source>
        <dbReference type="Pfam" id="PF00501"/>
    </source>
</evidence>
<name>A0ABS0QEV5_THEVU</name>
<evidence type="ECO:0000313" key="2">
    <source>
        <dbReference type="EMBL" id="MBH8587762.1"/>
    </source>
</evidence>
<keyword evidence="3" id="KW-1185">Reference proteome</keyword>
<dbReference type="Pfam" id="PF00501">
    <property type="entry name" value="AMP-binding"/>
    <property type="match status" value="1"/>
</dbReference>
<protein>
    <submittedName>
        <fullName evidence="2">AMP-binding protein</fullName>
    </submittedName>
</protein>
<dbReference type="InterPro" id="IPR000873">
    <property type="entry name" value="AMP-dep_synth/lig_dom"/>
</dbReference>
<dbReference type="InterPro" id="IPR020845">
    <property type="entry name" value="AMP-binding_CS"/>
</dbReference>
<dbReference type="EMBL" id="JAECVU010000001">
    <property type="protein sequence ID" value="MBH8587762.1"/>
    <property type="molecule type" value="Genomic_DNA"/>
</dbReference>
<dbReference type="PANTHER" id="PTHR45527">
    <property type="entry name" value="NONRIBOSOMAL PEPTIDE SYNTHETASE"/>
    <property type="match status" value="1"/>
</dbReference>
<dbReference type="PANTHER" id="PTHR45527:SF1">
    <property type="entry name" value="FATTY ACID SYNTHASE"/>
    <property type="match status" value="1"/>
</dbReference>
<dbReference type="InterPro" id="IPR020459">
    <property type="entry name" value="AMP-binding"/>
</dbReference>
<dbReference type="Gene3D" id="3.40.50.12780">
    <property type="entry name" value="N-terminal domain of ligase-like"/>
    <property type="match status" value="1"/>
</dbReference>
<proteinExistence type="predicted"/>
<gene>
    <name evidence="2" type="ORF">I8U22_02870</name>
</gene>
<feature type="domain" description="AMP-dependent synthetase/ligase" evidence="1">
    <location>
        <begin position="26"/>
        <end position="265"/>
    </location>
</feature>
<dbReference type="PRINTS" id="PR00154">
    <property type="entry name" value="AMPBINDING"/>
</dbReference>
<dbReference type="InterPro" id="IPR042099">
    <property type="entry name" value="ANL_N_sf"/>
</dbReference>
<dbReference type="Proteomes" id="UP000641910">
    <property type="component" value="Unassembled WGS sequence"/>
</dbReference>
<dbReference type="PROSITE" id="PS00455">
    <property type="entry name" value="AMP_BINDING"/>
    <property type="match status" value="1"/>
</dbReference>
<organism evidence="2 3">
    <name type="scientific">Thermoactinomyces vulgaris</name>
    <dbReference type="NCBI Taxonomy" id="2026"/>
    <lineage>
        <taxon>Bacteria</taxon>
        <taxon>Bacillati</taxon>
        <taxon>Bacillota</taxon>
        <taxon>Bacilli</taxon>
        <taxon>Bacillales</taxon>
        <taxon>Thermoactinomycetaceae</taxon>
        <taxon>Thermoactinomyces</taxon>
    </lineage>
</organism>
<dbReference type="RefSeq" id="WP_181729129.1">
    <property type="nucleotide sequence ID" value="NZ_JACEIS010000004.1"/>
</dbReference>